<organism evidence="2 3">
    <name type="scientific">Methanimicrococcus hongohii</name>
    <dbReference type="NCBI Taxonomy" id="3028295"/>
    <lineage>
        <taxon>Archaea</taxon>
        <taxon>Methanobacteriati</taxon>
        <taxon>Methanobacteriota</taxon>
        <taxon>Stenosarchaea group</taxon>
        <taxon>Methanomicrobia</taxon>
        <taxon>Methanosarcinales</taxon>
        <taxon>Methanosarcinaceae</taxon>
        <taxon>Methanimicrococcus</taxon>
    </lineage>
</organism>
<dbReference type="SUPFAM" id="SSF143631">
    <property type="entry name" value="ApbE-like"/>
    <property type="match status" value="1"/>
</dbReference>
<dbReference type="HAMAP" id="MF_01079">
    <property type="entry name" value="UPF0280"/>
    <property type="match status" value="1"/>
</dbReference>
<name>A0AA96V0I0_9EURY</name>
<evidence type="ECO:0000313" key="2">
    <source>
        <dbReference type="EMBL" id="WNY23010.1"/>
    </source>
</evidence>
<dbReference type="AlphaFoldDB" id="A0AA96V0I0"/>
<dbReference type="InterPro" id="IPR003374">
    <property type="entry name" value="ApbE-like_sf"/>
</dbReference>
<reference evidence="2 3" key="1">
    <citation type="submission" date="2023-07" db="EMBL/GenBank/DDBJ databases">
        <title>Closed genoem sequence of Methanomicrococcus sp. Hf6.</title>
        <authorList>
            <person name="Poehlein A."/>
            <person name="Protasov E."/>
            <person name="Platt K."/>
            <person name="Reeh H."/>
            <person name="Daniel R."/>
            <person name="Brune A."/>
        </authorList>
    </citation>
    <scope>NUCLEOTIDE SEQUENCE [LARGE SCALE GENOMIC DNA]</scope>
    <source>
        <strain evidence="2 3">Hf6</strain>
    </source>
</reference>
<accession>A0AA96V0I0</accession>
<comment type="similarity">
    <text evidence="1">Belongs to the UPF0280 family.</text>
</comment>
<evidence type="ECO:0000313" key="3">
    <source>
        <dbReference type="Proteomes" id="UP001302978"/>
    </source>
</evidence>
<sequence length="246" mass="26099">MYQKEHFQYKQTIVTILADKAEFIEIAKDEILKNRLIIENYIAQNPFFEVTLEGYDLDEKAPPMIQKMIEAGNMFDIGPMSAVAGTIAGAAVEKMKDSGANFALVDNGGDMAIYNNGYKNGNKPLVVGVYAGNSSVTDLGFSIEPSDDILGICTSSGTVGPSISFGKADAAIIFSKNLPLADSAATALGNALKEEGAENIEKALSIVSNVEGIDGAVLIQGNDIGFVGNVPKLMKANVDYDMITKG</sequence>
<dbReference type="Gene3D" id="3.10.520.10">
    <property type="entry name" value="ApbE-like domains"/>
    <property type="match status" value="1"/>
</dbReference>
<dbReference type="PIRSF" id="PIRSF006421">
    <property type="entry name" value="UCP006421"/>
    <property type="match status" value="1"/>
</dbReference>
<dbReference type="InterPro" id="IPR037456">
    <property type="entry name" value="MA1715-like"/>
</dbReference>
<dbReference type="GeneID" id="85194766"/>
<dbReference type="InterPro" id="IPR007183">
    <property type="entry name" value="UPF0280"/>
</dbReference>
<evidence type="ECO:0000256" key="1">
    <source>
        <dbReference type="HAMAP-Rule" id="MF_01079"/>
    </source>
</evidence>
<dbReference type="Proteomes" id="UP001302978">
    <property type="component" value="Chromosome"/>
</dbReference>
<gene>
    <name evidence="2" type="ORF">MmiHf6_03060</name>
</gene>
<dbReference type="RefSeq" id="WP_316557996.1">
    <property type="nucleotide sequence ID" value="NZ_CP131059.1"/>
</dbReference>
<protein>
    <recommendedName>
        <fullName evidence="1">UPF0280 protein MmiHf6_03060</fullName>
    </recommendedName>
</protein>
<dbReference type="NCBIfam" id="NF003324">
    <property type="entry name" value="PRK04334.1-4"/>
    <property type="match status" value="1"/>
</dbReference>
<dbReference type="KEGG" id="mehf:MmiHf6_03060"/>
<keyword evidence="3" id="KW-1185">Reference proteome</keyword>
<dbReference type="EMBL" id="CP131059">
    <property type="protein sequence ID" value="WNY23010.1"/>
    <property type="molecule type" value="Genomic_DNA"/>
</dbReference>
<proteinExistence type="inferred from homology"/>